<gene>
    <name evidence="11" type="ORF">CHH48_07075</name>
    <name evidence="12" type="ORF">CHI12_02100</name>
</gene>
<comment type="similarity">
    <text evidence="8">Belongs to the TRAP transporter small permease family.</text>
</comment>
<evidence type="ECO:0000313" key="14">
    <source>
        <dbReference type="Proteomes" id="UP000216852"/>
    </source>
</evidence>
<keyword evidence="4" id="KW-0997">Cell inner membrane</keyword>
<evidence type="ECO:0000256" key="3">
    <source>
        <dbReference type="ARBA" id="ARBA00022475"/>
    </source>
</evidence>
<feature type="transmembrane region" description="Helical" evidence="9">
    <location>
        <begin position="85"/>
        <end position="105"/>
    </location>
</feature>
<dbReference type="Proteomes" id="UP000216852">
    <property type="component" value="Unassembled WGS sequence"/>
</dbReference>
<dbReference type="Pfam" id="PF04290">
    <property type="entry name" value="DctQ"/>
    <property type="match status" value="1"/>
</dbReference>
<name>A0A268HGW3_9BACI</name>
<keyword evidence="5 9" id="KW-0812">Transmembrane</keyword>
<feature type="transmembrane region" description="Helical" evidence="9">
    <location>
        <begin position="47"/>
        <end position="64"/>
    </location>
</feature>
<evidence type="ECO:0000256" key="7">
    <source>
        <dbReference type="ARBA" id="ARBA00023136"/>
    </source>
</evidence>
<evidence type="ECO:0000313" key="11">
    <source>
        <dbReference type="EMBL" id="PAE00526.1"/>
    </source>
</evidence>
<evidence type="ECO:0000313" key="13">
    <source>
        <dbReference type="Proteomes" id="UP000216475"/>
    </source>
</evidence>
<feature type="transmembrane region" description="Helical" evidence="9">
    <location>
        <begin position="125"/>
        <end position="146"/>
    </location>
</feature>
<dbReference type="PANTHER" id="PTHR35011">
    <property type="entry name" value="2,3-DIKETO-L-GULONATE TRAP TRANSPORTER SMALL PERMEASE PROTEIN YIAM"/>
    <property type="match status" value="1"/>
</dbReference>
<protein>
    <submittedName>
        <fullName evidence="12">TRAP transporter permease DctQ</fullName>
    </submittedName>
</protein>
<dbReference type="RefSeq" id="WP_095218439.1">
    <property type="nucleotide sequence ID" value="NZ_NPBH01000010.1"/>
</dbReference>
<dbReference type="PANTHER" id="PTHR35011:SF2">
    <property type="entry name" value="2,3-DIKETO-L-GULONATE TRAP TRANSPORTER SMALL PERMEASE PROTEIN YIAM"/>
    <property type="match status" value="1"/>
</dbReference>
<comment type="caution">
    <text evidence="12">The sequence shown here is derived from an EMBL/GenBank/DDBJ whole genome shotgun (WGS) entry which is preliminary data.</text>
</comment>
<keyword evidence="2" id="KW-0813">Transport</keyword>
<feature type="transmembrane region" description="Helical" evidence="9">
    <location>
        <begin position="15"/>
        <end position="35"/>
    </location>
</feature>
<dbReference type="EMBL" id="NPBH01000010">
    <property type="protein sequence ID" value="PAE09108.1"/>
    <property type="molecule type" value="Genomic_DNA"/>
</dbReference>
<reference evidence="13 14" key="1">
    <citation type="submission" date="2017-07" db="EMBL/GenBank/DDBJ databases">
        <title>Isolation and whole genome analysis of endospore-forming bacteria from heroin.</title>
        <authorList>
            <person name="Kalinowski J."/>
            <person name="Ahrens B."/>
            <person name="Al-Dilaimi A."/>
            <person name="Winkler A."/>
            <person name="Wibberg D."/>
            <person name="Schleenbecker U."/>
            <person name="Ruckert C."/>
            <person name="Wolfel R."/>
            <person name="Grass G."/>
        </authorList>
    </citation>
    <scope>NUCLEOTIDE SEQUENCE [LARGE SCALE GENOMIC DNA]</scope>
    <source>
        <strain evidence="12 13">7509</strain>
        <strain evidence="11 14">7517-1</strain>
    </source>
</reference>
<organism evidence="12 13">
    <name type="scientific">Terribacillus saccharophilus</name>
    <dbReference type="NCBI Taxonomy" id="361277"/>
    <lineage>
        <taxon>Bacteria</taxon>
        <taxon>Bacillati</taxon>
        <taxon>Bacillota</taxon>
        <taxon>Bacilli</taxon>
        <taxon>Bacillales</taxon>
        <taxon>Bacillaceae</taxon>
        <taxon>Terribacillus</taxon>
    </lineage>
</organism>
<dbReference type="OrthoDB" id="9815614at2"/>
<evidence type="ECO:0000256" key="9">
    <source>
        <dbReference type="SAM" id="Phobius"/>
    </source>
</evidence>
<dbReference type="GO" id="GO:0022857">
    <property type="term" value="F:transmembrane transporter activity"/>
    <property type="evidence" value="ECO:0007669"/>
    <property type="project" value="TreeGrafter"/>
</dbReference>
<proteinExistence type="inferred from homology"/>
<sequence>MKPIRWLNRYAEESIMVFLLSVMVVIISAQIMMRFILGSSIGWSEELARYCFIWLVFIGISYGVKKQRHIKIDAILQVLKGKQQVVLHIIVNLLFLLFALFLLVYGGKISTQILLWGQRSPALEVNMGLVYMAAPVSMLLTSLRIIQQLLQHIHMLRGGGGDKLPEEEQTSVY</sequence>
<evidence type="ECO:0000259" key="10">
    <source>
        <dbReference type="Pfam" id="PF04290"/>
    </source>
</evidence>
<keyword evidence="7 9" id="KW-0472">Membrane</keyword>
<evidence type="ECO:0000256" key="6">
    <source>
        <dbReference type="ARBA" id="ARBA00022989"/>
    </source>
</evidence>
<accession>A0A268HGW3</accession>
<dbReference type="AlphaFoldDB" id="A0A268HGW3"/>
<evidence type="ECO:0000256" key="2">
    <source>
        <dbReference type="ARBA" id="ARBA00022448"/>
    </source>
</evidence>
<dbReference type="Proteomes" id="UP000216475">
    <property type="component" value="Unassembled WGS sequence"/>
</dbReference>
<dbReference type="InterPro" id="IPR055348">
    <property type="entry name" value="DctQ"/>
</dbReference>
<dbReference type="InterPro" id="IPR007387">
    <property type="entry name" value="TRAP_DctQ"/>
</dbReference>
<keyword evidence="6 9" id="KW-1133">Transmembrane helix</keyword>
<keyword evidence="14" id="KW-1185">Reference proteome</keyword>
<dbReference type="GO" id="GO:0015740">
    <property type="term" value="P:C4-dicarboxylate transport"/>
    <property type="evidence" value="ECO:0007669"/>
    <property type="project" value="TreeGrafter"/>
</dbReference>
<dbReference type="GO" id="GO:0005886">
    <property type="term" value="C:plasma membrane"/>
    <property type="evidence" value="ECO:0007669"/>
    <property type="project" value="UniProtKB-SubCell"/>
</dbReference>
<evidence type="ECO:0000256" key="4">
    <source>
        <dbReference type="ARBA" id="ARBA00022519"/>
    </source>
</evidence>
<comment type="subcellular location">
    <subcellularLocation>
        <location evidence="1">Cell inner membrane</location>
        <topology evidence="1">Multi-pass membrane protein</topology>
    </subcellularLocation>
</comment>
<evidence type="ECO:0000313" key="12">
    <source>
        <dbReference type="EMBL" id="PAE09108.1"/>
    </source>
</evidence>
<evidence type="ECO:0000256" key="5">
    <source>
        <dbReference type="ARBA" id="ARBA00022692"/>
    </source>
</evidence>
<evidence type="ECO:0000256" key="1">
    <source>
        <dbReference type="ARBA" id="ARBA00004429"/>
    </source>
</evidence>
<keyword evidence="3" id="KW-1003">Cell membrane</keyword>
<evidence type="ECO:0000256" key="8">
    <source>
        <dbReference type="ARBA" id="ARBA00038436"/>
    </source>
</evidence>
<feature type="domain" description="Tripartite ATP-independent periplasmic transporters DctQ component" evidence="10">
    <location>
        <begin position="23"/>
        <end position="153"/>
    </location>
</feature>
<dbReference type="EMBL" id="NPBJ01000013">
    <property type="protein sequence ID" value="PAE00526.1"/>
    <property type="molecule type" value="Genomic_DNA"/>
</dbReference>